<dbReference type="InterPro" id="IPR001345">
    <property type="entry name" value="PG/BPGM_mutase_AS"/>
</dbReference>
<dbReference type="SMART" id="SM00855">
    <property type="entry name" value="PGAM"/>
    <property type="match status" value="1"/>
</dbReference>
<dbReference type="GO" id="GO:0016791">
    <property type="term" value="F:phosphatase activity"/>
    <property type="evidence" value="ECO:0007669"/>
    <property type="project" value="TreeGrafter"/>
</dbReference>
<evidence type="ECO:0000313" key="4">
    <source>
        <dbReference type="Proteomes" id="UP000318336"/>
    </source>
</evidence>
<gene>
    <name evidence="3" type="ORF">FB554_1767</name>
</gene>
<sequence length="224" mass="24386">MSGETQPVPGPSERLMRAGSGQRRIVVWRHGQTNQNASGVWQGQLDTELSEVGREQARAAAEVLATYRPTLLVTSDLLRAAATADALAQVTGLQARVDPRLREIHVGEWQGLTAGDVAERYPDLQDQVMRGEDPARGVTGETVGQVVERGRPALREVAEQLAEGETAVVTTHGVTGRALAADLVGIDQRTAWMALGGLHNCCWAELVEHRFGWRIDRWNQGVAR</sequence>
<dbReference type="RefSeq" id="WP_142005608.1">
    <property type="nucleotide sequence ID" value="NZ_CAJTBP010000001.1"/>
</dbReference>
<dbReference type="Pfam" id="PF00300">
    <property type="entry name" value="His_Phos_1"/>
    <property type="match status" value="1"/>
</dbReference>
<evidence type="ECO:0000313" key="3">
    <source>
        <dbReference type="EMBL" id="TQL33616.1"/>
    </source>
</evidence>
<accession>A0A542XCY0</accession>
<dbReference type="SUPFAM" id="SSF53254">
    <property type="entry name" value="Phosphoglycerate mutase-like"/>
    <property type="match status" value="1"/>
</dbReference>
<proteinExistence type="predicted"/>
<feature type="active site" description="Tele-phosphohistidine intermediate" evidence="1">
    <location>
        <position position="30"/>
    </location>
</feature>
<feature type="active site" description="Proton donor/acceptor" evidence="1">
    <location>
        <position position="103"/>
    </location>
</feature>
<dbReference type="OrthoDB" id="4697614at2"/>
<evidence type="ECO:0000256" key="2">
    <source>
        <dbReference type="PIRSR" id="PIRSR613078-2"/>
    </source>
</evidence>
<name>A0A542XCY0_9MICO</name>
<dbReference type="EMBL" id="VFOK01000001">
    <property type="protein sequence ID" value="TQL33616.1"/>
    <property type="molecule type" value="Genomic_DNA"/>
</dbReference>
<dbReference type="GO" id="GO:0005737">
    <property type="term" value="C:cytoplasm"/>
    <property type="evidence" value="ECO:0007669"/>
    <property type="project" value="TreeGrafter"/>
</dbReference>
<comment type="caution">
    <text evidence="3">The sequence shown here is derived from an EMBL/GenBank/DDBJ whole genome shotgun (WGS) entry which is preliminary data.</text>
</comment>
<organism evidence="3 4">
    <name type="scientific">Barrientosiimonas humi</name>
    <dbReference type="NCBI Taxonomy" id="999931"/>
    <lineage>
        <taxon>Bacteria</taxon>
        <taxon>Bacillati</taxon>
        <taxon>Actinomycetota</taxon>
        <taxon>Actinomycetes</taxon>
        <taxon>Micrococcales</taxon>
        <taxon>Dermacoccaceae</taxon>
        <taxon>Barrientosiimonas</taxon>
    </lineage>
</organism>
<dbReference type="Gene3D" id="3.40.50.1240">
    <property type="entry name" value="Phosphoglycerate mutase-like"/>
    <property type="match status" value="1"/>
</dbReference>
<dbReference type="PANTHER" id="PTHR48100">
    <property type="entry name" value="BROAD-SPECIFICITY PHOSPHATASE YOR283W-RELATED"/>
    <property type="match status" value="1"/>
</dbReference>
<dbReference type="InterPro" id="IPR029033">
    <property type="entry name" value="His_PPase_superfam"/>
</dbReference>
<dbReference type="CDD" id="cd07067">
    <property type="entry name" value="HP_PGM_like"/>
    <property type="match status" value="1"/>
</dbReference>
<dbReference type="PROSITE" id="PS00175">
    <property type="entry name" value="PG_MUTASE"/>
    <property type="match status" value="1"/>
</dbReference>
<feature type="binding site" evidence="2">
    <location>
        <begin position="29"/>
        <end position="36"/>
    </location>
    <ligand>
        <name>substrate</name>
    </ligand>
</feature>
<dbReference type="AlphaFoldDB" id="A0A542XCY0"/>
<dbReference type="PANTHER" id="PTHR48100:SF62">
    <property type="entry name" value="GLUCOSYL-3-PHOSPHOGLYCERATE PHOSPHATASE"/>
    <property type="match status" value="1"/>
</dbReference>
<reference evidence="3 4" key="1">
    <citation type="submission" date="2019-06" db="EMBL/GenBank/DDBJ databases">
        <title>Sequencing the genomes of 1000 actinobacteria strains.</title>
        <authorList>
            <person name="Klenk H.-P."/>
        </authorList>
    </citation>
    <scope>NUCLEOTIDE SEQUENCE [LARGE SCALE GENOMIC DNA]</scope>
    <source>
        <strain evidence="3 4">DSM 24617</strain>
    </source>
</reference>
<protein>
    <submittedName>
        <fullName evidence="3">Putative phosphoglycerate mutase</fullName>
    </submittedName>
</protein>
<dbReference type="InterPro" id="IPR013078">
    <property type="entry name" value="His_Pase_superF_clade-1"/>
</dbReference>
<evidence type="ECO:0000256" key="1">
    <source>
        <dbReference type="PIRSR" id="PIRSR613078-1"/>
    </source>
</evidence>
<dbReference type="Proteomes" id="UP000318336">
    <property type="component" value="Unassembled WGS sequence"/>
</dbReference>
<dbReference type="InterPro" id="IPR050275">
    <property type="entry name" value="PGM_Phosphatase"/>
</dbReference>
<feature type="binding site" evidence="2">
    <location>
        <position position="79"/>
    </location>
    <ligand>
        <name>substrate</name>
    </ligand>
</feature>
<keyword evidence="4" id="KW-1185">Reference proteome</keyword>